<feature type="compositionally biased region" description="Basic and acidic residues" evidence="1">
    <location>
        <begin position="45"/>
        <end position="56"/>
    </location>
</feature>
<sequence>MILGWGKQTNLSASRTRTTRSSRVSQNVSDNQANLLVKQVSETSQKVKEINKDHPQVKGKAGGEITDG</sequence>
<name>A0ABQ1YZ40_9BACL</name>
<dbReference type="Proteomes" id="UP000652153">
    <property type="component" value="Unassembled WGS sequence"/>
</dbReference>
<dbReference type="EMBL" id="BMFU01000001">
    <property type="protein sequence ID" value="GGH41850.1"/>
    <property type="molecule type" value="Genomic_DNA"/>
</dbReference>
<dbReference type="RefSeq" id="WP_188591004.1">
    <property type="nucleotide sequence ID" value="NZ_BMFU01000001.1"/>
</dbReference>
<keyword evidence="3" id="KW-1185">Reference proteome</keyword>
<reference evidence="3" key="1">
    <citation type="journal article" date="2019" name="Int. J. Syst. Evol. Microbiol.">
        <title>The Global Catalogue of Microorganisms (GCM) 10K type strain sequencing project: providing services to taxonomists for standard genome sequencing and annotation.</title>
        <authorList>
            <consortium name="The Broad Institute Genomics Platform"/>
            <consortium name="The Broad Institute Genome Sequencing Center for Infectious Disease"/>
            <person name="Wu L."/>
            <person name="Ma J."/>
        </authorList>
    </citation>
    <scope>NUCLEOTIDE SEQUENCE [LARGE SCALE GENOMIC DNA]</scope>
    <source>
        <strain evidence="3">CGMCC 1.12770</strain>
    </source>
</reference>
<feature type="region of interest" description="Disordered" evidence="1">
    <location>
        <begin position="1"/>
        <end position="68"/>
    </location>
</feature>
<comment type="caution">
    <text evidence="2">The sequence shown here is derived from an EMBL/GenBank/DDBJ whole genome shotgun (WGS) entry which is preliminary data.</text>
</comment>
<evidence type="ECO:0000313" key="2">
    <source>
        <dbReference type="EMBL" id="GGH41850.1"/>
    </source>
</evidence>
<protein>
    <submittedName>
        <fullName evidence="2">Uncharacterized protein</fullName>
    </submittedName>
</protein>
<accession>A0ABQ1YZ40</accession>
<evidence type="ECO:0000313" key="3">
    <source>
        <dbReference type="Proteomes" id="UP000652153"/>
    </source>
</evidence>
<proteinExistence type="predicted"/>
<evidence type="ECO:0000256" key="1">
    <source>
        <dbReference type="SAM" id="MobiDB-lite"/>
    </source>
</evidence>
<gene>
    <name evidence="2" type="ORF">GCM10008014_01630</name>
</gene>
<organism evidence="2 3">
    <name type="scientific">Paenibacillus silvae</name>
    <dbReference type="NCBI Taxonomy" id="1325358"/>
    <lineage>
        <taxon>Bacteria</taxon>
        <taxon>Bacillati</taxon>
        <taxon>Bacillota</taxon>
        <taxon>Bacilli</taxon>
        <taxon>Bacillales</taxon>
        <taxon>Paenibacillaceae</taxon>
        <taxon>Paenibacillus</taxon>
    </lineage>
</organism>
<feature type="compositionally biased region" description="Low complexity" evidence="1">
    <location>
        <begin position="14"/>
        <end position="23"/>
    </location>
</feature>
<feature type="compositionally biased region" description="Polar residues" evidence="1">
    <location>
        <begin position="24"/>
        <end position="44"/>
    </location>
</feature>